<keyword evidence="3" id="KW-1185">Reference proteome</keyword>
<dbReference type="AlphaFoldDB" id="A0A366HA88"/>
<dbReference type="RefSeq" id="WP_012112321.1">
    <property type="nucleotide sequence ID" value="NZ_JACCEU010000003.1"/>
</dbReference>
<evidence type="ECO:0000259" key="1">
    <source>
        <dbReference type="Pfam" id="PF06054"/>
    </source>
</evidence>
<feature type="domain" description="Competence protein CoiA nuclease-like" evidence="1">
    <location>
        <begin position="71"/>
        <end position="162"/>
    </location>
</feature>
<evidence type="ECO:0000313" key="3">
    <source>
        <dbReference type="Proteomes" id="UP000253628"/>
    </source>
</evidence>
<organism evidence="2 3">
    <name type="scientific">Eoetvoesiella caeni</name>
    <dbReference type="NCBI Taxonomy" id="645616"/>
    <lineage>
        <taxon>Bacteria</taxon>
        <taxon>Pseudomonadati</taxon>
        <taxon>Pseudomonadota</taxon>
        <taxon>Betaproteobacteria</taxon>
        <taxon>Burkholderiales</taxon>
        <taxon>Alcaligenaceae</taxon>
        <taxon>Eoetvoesiella</taxon>
    </lineage>
</organism>
<accession>A0A366HA88</accession>
<dbReference type="Proteomes" id="UP000253628">
    <property type="component" value="Unassembled WGS sequence"/>
</dbReference>
<comment type="caution">
    <text evidence="2">The sequence shown here is derived from an EMBL/GenBank/DDBJ whole genome shotgun (WGS) entry which is preliminary data.</text>
</comment>
<proteinExistence type="predicted"/>
<protein>
    <submittedName>
        <fullName evidence="2">Competence protein CoiA-like protein</fullName>
    </submittedName>
</protein>
<gene>
    <name evidence="2" type="ORF">DFR37_1055</name>
</gene>
<dbReference type="EMBL" id="QNRQ01000005">
    <property type="protein sequence ID" value="RBP39219.1"/>
    <property type="molecule type" value="Genomic_DNA"/>
</dbReference>
<dbReference type="InterPro" id="IPR010330">
    <property type="entry name" value="CoiA_nuc"/>
</dbReference>
<reference evidence="2 3" key="1">
    <citation type="submission" date="2018-06" db="EMBL/GenBank/DDBJ databases">
        <title>Genomic Encyclopedia of Type Strains, Phase IV (KMG-IV): sequencing the most valuable type-strain genomes for metagenomic binning, comparative biology and taxonomic classification.</title>
        <authorList>
            <person name="Goeker M."/>
        </authorList>
    </citation>
    <scope>NUCLEOTIDE SEQUENCE [LARGE SCALE GENOMIC DNA]</scope>
    <source>
        <strain evidence="2 3">DSM 25520</strain>
    </source>
</reference>
<sequence length="259" mass="28364">MAMVIEAAYADGTGVANALRMSQVQWHELQRNYRVGDLQMPCCSAPAVPKVSANGYPFFAHLGGACTTSEESQWHLAAKILVRSVLEDLGCRASVEMPGSGDAGRWQADVWGERNGVRLAVEIQRSYQSLRDYRKRQGRYSDEGVKSLWLLGQERYSTLAKSMGKERLRTEFGGKFPPGGHFGPCLPDLPVAMLELEPVPTIKGAGFFTATLPDLLEAVLSNRFLCIDGLWCINNLDSMSSAAKRSHELAAAKRVAANT</sequence>
<evidence type="ECO:0000313" key="2">
    <source>
        <dbReference type="EMBL" id="RBP39219.1"/>
    </source>
</evidence>
<name>A0A366HA88_9BURK</name>
<dbReference type="Pfam" id="PF06054">
    <property type="entry name" value="CoiA_nuc"/>
    <property type="match status" value="1"/>
</dbReference>